<dbReference type="PANTHER" id="PTHR35271">
    <property type="entry name" value="ABC TRANSPORTER, SUBSTRATE-BINDING LIPOPROTEIN-RELATED"/>
    <property type="match status" value="1"/>
</dbReference>
<dbReference type="KEGG" id="bcou:IC761_09580"/>
<dbReference type="Pfam" id="PF04392">
    <property type="entry name" value="ABC_sub_bind"/>
    <property type="match status" value="1"/>
</dbReference>
<keyword evidence="2" id="KW-1185">Reference proteome</keyword>
<reference evidence="1 2" key="1">
    <citation type="submission" date="2020-09" db="EMBL/GenBank/DDBJ databases">
        <title>Complete genomes of bradyrhizobia occurring on native shrubby legumes in Australia.</title>
        <authorList>
            <person name="Lafay B."/>
        </authorList>
    </citation>
    <scope>NUCLEOTIDE SEQUENCE [LARGE SCALE GENOMIC DNA]</scope>
    <source>
        <strain evidence="1 2">BDV5040</strain>
    </source>
</reference>
<dbReference type="InterPro" id="IPR028082">
    <property type="entry name" value="Peripla_BP_I"/>
</dbReference>
<dbReference type="EMBL" id="CP061379">
    <property type="protein sequence ID" value="QPF93491.1"/>
    <property type="molecule type" value="Genomic_DNA"/>
</dbReference>
<dbReference type="CDD" id="cd06325">
    <property type="entry name" value="PBP1_ABC_unchar_transporter"/>
    <property type="match status" value="1"/>
</dbReference>
<proteinExistence type="predicted"/>
<evidence type="ECO:0000313" key="1">
    <source>
        <dbReference type="EMBL" id="QPF93491.1"/>
    </source>
</evidence>
<dbReference type="InterPro" id="IPR007487">
    <property type="entry name" value="ABC_transpt-TYRBP-like"/>
</dbReference>
<dbReference type="Gene3D" id="3.40.50.2300">
    <property type="match status" value="2"/>
</dbReference>
<accession>A0A7S9D973</accession>
<dbReference type="Proteomes" id="UP000594621">
    <property type="component" value="Chromosome"/>
</dbReference>
<organism evidence="1 2">
    <name type="scientific">Bradyrhizobium commune</name>
    <dbReference type="NCBI Taxonomy" id="83627"/>
    <lineage>
        <taxon>Bacteria</taxon>
        <taxon>Pseudomonadati</taxon>
        <taxon>Pseudomonadota</taxon>
        <taxon>Alphaproteobacteria</taxon>
        <taxon>Hyphomicrobiales</taxon>
        <taxon>Nitrobacteraceae</taxon>
        <taxon>Bradyrhizobium</taxon>
    </lineage>
</organism>
<dbReference type="SUPFAM" id="SSF53822">
    <property type="entry name" value="Periplasmic binding protein-like I"/>
    <property type="match status" value="1"/>
</dbReference>
<sequence>MDRRTFLLVTGSVPIWTTRALAQAARPAIGFLASGSPATFVTVVTGFLEGLKAAGLVEGSNVAIEYRWAQGQFNRLPELADELAQKQVSVIVTMGGNVAALAAKRATSAIPIVFLTGDDPVSTGLVESLNRPGGNVTGVTWLAGELGAKNLELVSELVPAATTIGVLVNPNRPTADAQLASAKDAAKAIGKTLLVLKASQRDDIDQAFAEIAQMRVEALFVTVDPIFIVNRVQIIEAAAKQRLPTLYFQREFVDLGGLMSYGASAHDASRLVGGYAARIVKGAKPADLPVQRSTKVETIVNLRTARSLGVTIPPALLARADEVIE</sequence>
<name>A0A7S9D973_9BRAD</name>
<dbReference type="RefSeq" id="WP_195803001.1">
    <property type="nucleotide sequence ID" value="NZ_CP061379.1"/>
</dbReference>
<protein>
    <submittedName>
        <fullName evidence="1">ABC transporter substrate-binding protein</fullName>
    </submittedName>
</protein>
<evidence type="ECO:0000313" key="2">
    <source>
        <dbReference type="Proteomes" id="UP000594621"/>
    </source>
</evidence>
<gene>
    <name evidence="1" type="ORF">IC761_09580</name>
</gene>
<dbReference type="PANTHER" id="PTHR35271:SF1">
    <property type="entry name" value="ABC TRANSPORTER, SUBSTRATE-BINDING LIPOPROTEIN"/>
    <property type="match status" value="1"/>
</dbReference>
<dbReference type="AlphaFoldDB" id="A0A7S9D973"/>